<evidence type="ECO:0000256" key="4">
    <source>
        <dbReference type="ARBA" id="ARBA00023136"/>
    </source>
</evidence>
<reference evidence="7 8" key="1">
    <citation type="submission" date="2018-01" db="EMBL/GenBank/DDBJ databases">
        <authorList>
            <person name="Gaut B.S."/>
            <person name="Morton B.R."/>
            <person name="Clegg M.T."/>
            <person name="Duvall M.R."/>
        </authorList>
    </citation>
    <scope>NUCLEOTIDE SEQUENCE [LARGE SCALE GENOMIC DNA]</scope>
    <source>
        <strain evidence="7">GP69</strain>
    </source>
</reference>
<dbReference type="PANTHER" id="PTHR43229">
    <property type="entry name" value="NODULATION PROTEIN J"/>
    <property type="match status" value="1"/>
</dbReference>
<feature type="transmembrane region" description="Helical" evidence="5">
    <location>
        <begin position="145"/>
        <end position="163"/>
    </location>
</feature>
<dbReference type="Pfam" id="PF01061">
    <property type="entry name" value="ABC2_membrane"/>
    <property type="match status" value="1"/>
</dbReference>
<feature type="transmembrane region" description="Helical" evidence="5">
    <location>
        <begin position="175"/>
        <end position="196"/>
    </location>
</feature>
<evidence type="ECO:0000256" key="2">
    <source>
        <dbReference type="ARBA" id="ARBA00022692"/>
    </source>
</evidence>
<evidence type="ECO:0000313" key="8">
    <source>
        <dbReference type="Proteomes" id="UP000236311"/>
    </source>
</evidence>
<accession>A0A2K4ZFX6</accession>
<feature type="transmembrane region" description="Helical" evidence="5">
    <location>
        <begin position="236"/>
        <end position="254"/>
    </location>
</feature>
<feature type="transmembrane region" description="Helical" evidence="5">
    <location>
        <begin position="113"/>
        <end position="133"/>
    </location>
</feature>
<evidence type="ECO:0000313" key="7">
    <source>
        <dbReference type="EMBL" id="SOY29355.1"/>
    </source>
</evidence>
<organism evidence="7 8">
    <name type="scientific">Acetatifactor muris</name>
    <dbReference type="NCBI Taxonomy" id="879566"/>
    <lineage>
        <taxon>Bacteria</taxon>
        <taxon>Bacillati</taxon>
        <taxon>Bacillota</taxon>
        <taxon>Clostridia</taxon>
        <taxon>Lachnospirales</taxon>
        <taxon>Lachnospiraceae</taxon>
        <taxon>Acetatifactor</taxon>
    </lineage>
</organism>
<evidence type="ECO:0000259" key="6">
    <source>
        <dbReference type="Pfam" id="PF01061"/>
    </source>
</evidence>
<keyword evidence="8" id="KW-1185">Reference proteome</keyword>
<feature type="transmembrane region" description="Helical" evidence="5">
    <location>
        <begin position="28"/>
        <end position="49"/>
    </location>
</feature>
<dbReference type="OrthoDB" id="9797193at2"/>
<dbReference type="InterPro" id="IPR013525">
    <property type="entry name" value="ABC2_TM"/>
</dbReference>
<dbReference type="GO" id="GO:0140359">
    <property type="term" value="F:ABC-type transporter activity"/>
    <property type="evidence" value="ECO:0007669"/>
    <property type="project" value="InterPro"/>
</dbReference>
<dbReference type="InterPro" id="IPR051784">
    <property type="entry name" value="Nod_factor_ABC_transporter"/>
</dbReference>
<dbReference type="PANTHER" id="PTHR43229:SF2">
    <property type="entry name" value="NODULATION PROTEIN J"/>
    <property type="match status" value="1"/>
</dbReference>
<evidence type="ECO:0000256" key="3">
    <source>
        <dbReference type="ARBA" id="ARBA00022989"/>
    </source>
</evidence>
<comment type="subcellular location">
    <subcellularLocation>
        <location evidence="1">Membrane</location>
        <topology evidence="1">Multi-pass membrane protein</topology>
    </subcellularLocation>
</comment>
<gene>
    <name evidence="7" type="ORF">AMURIS_02070</name>
</gene>
<dbReference type="Proteomes" id="UP000236311">
    <property type="component" value="Unassembled WGS sequence"/>
</dbReference>
<protein>
    <submittedName>
        <fullName evidence="7">ABC-2 type transporter</fullName>
    </submittedName>
</protein>
<dbReference type="GO" id="GO:0016020">
    <property type="term" value="C:membrane"/>
    <property type="evidence" value="ECO:0007669"/>
    <property type="project" value="UniProtKB-SubCell"/>
</dbReference>
<dbReference type="RefSeq" id="WP_103239452.1">
    <property type="nucleotide sequence ID" value="NZ_JANJZD010000009.1"/>
</dbReference>
<name>A0A2K4ZFX6_9FIRM</name>
<sequence length="261" mass="29097">MLREDRRKGLISLQMLLFEFRKTIGNPYVHIFGVGMPVLMMIVITRAVAGEFTDAEAFRVAVTSVFLGIGALIPMATIFMGYGISNAQEMEKGIPQRMELFGIRTGVSLCNRILSETVFMVIAFCVYFAAGYLFTEIKAPEITGAMLYVICILTFSVILFCLAHAISTLLKKFSLTYCVTMLLYFVFMILGGMMGITYDNMPSAVQVIAKLLPVTYINRDFYTVWTGGSYNFAPMVQAYLLMAAIAGLLLFLSVKRTARKL</sequence>
<keyword evidence="4 5" id="KW-0472">Membrane</keyword>
<dbReference type="EMBL" id="OFSM01000009">
    <property type="protein sequence ID" value="SOY29355.1"/>
    <property type="molecule type" value="Genomic_DNA"/>
</dbReference>
<keyword evidence="3 5" id="KW-1133">Transmembrane helix</keyword>
<feature type="transmembrane region" description="Helical" evidence="5">
    <location>
        <begin position="61"/>
        <end position="82"/>
    </location>
</feature>
<feature type="domain" description="ABC-2 type transporter transmembrane" evidence="6">
    <location>
        <begin position="16"/>
        <end position="218"/>
    </location>
</feature>
<evidence type="ECO:0000256" key="5">
    <source>
        <dbReference type="SAM" id="Phobius"/>
    </source>
</evidence>
<evidence type="ECO:0000256" key="1">
    <source>
        <dbReference type="ARBA" id="ARBA00004141"/>
    </source>
</evidence>
<proteinExistence type="predicted"/>
<keyword evidence="2 5" id="KW-0812">Transmembrane</keyword>
<dbReference type="AlphaFoldDB" id="A0A2K4ZFX6"/>